<dbReference type="PANTHER" id="PTHR45986">
    <property type="entry name" value="ZINC FINGER MATRIN-TYPE PROTEIN 2"/>
    <property type="match status" value="1"/>
</dbReference>
<evidence type="ECO:0000313" key="8">
    <source>
        <dbReference type="Proteomes" id="UP001146120"/>
    </source>
</evidence>
<dbReference type="PROSITE" id="PS00028">
    <property type="entry name" value="ZINC_FINGER_C2H2_1"/>
    <property type="match status" value="1"/>
</dbReference>
<dbReference type="GO" id="GO:0005681">
    <property type="term" value="C:spliceosomal complex"/>
    <property type="evidence" value="ECO:0007669"/>
    <property type="project" value="InterPro"/>
</dbReference>
<evidence type="ECO:0000256" key="5">
    <source>
        <dbReference type="SAM" id="MobiDB-lite"/>
    </source>
</evidence>
<feature type="compositionally biased region" description="Basic and acidic residues" evidence="5">
    <location>
        <begin position="191"/>
        <end position="204"/>
    </location>
</feature>
<dbReference type="SMART" id="SM00451">
    <property type="entry name" value="ZnF_U1"/>
    <property type="match status" value="1"/>
</dbReference>
<dbReference type="SUPFAM" id="SSF57667">
    <property type="entry name" value="beta-beta-alpha zinc fingers"/>
    <property type="match status" value="1"/>
</dbReference>
<accession>A0AAV2YK87</accession>
<dbReference type="FunFam" id="3.30.160.60:FF:002461">
    <property type="entry name" value="Zinc finger matrin-type protein 2"/>
    <property type="match status" value="1"/>
</dbReference>
<protein>
    <recommendedName>
        <fullName evidence="6">C2H2-type domain-containing protein</fullName>
    </recommendedName>
</protein>
<dbReference type="GO" id="GO:0000398">
    <property type="term" value="P:mRNA splicing, via spliceosome"/>
    <property type="evidence" value="ECO:0007669"/>
    <property type="project" value="InterPro"/>
</dbReference>
<organism evidence="7 8">
    <name type="scientific">Lagenidium giganteum</name>
    <dbReference type="NCBI Taxonomy" id="4803"/>
    <lineage>
        <taxon>Eukaryota</taxon>
        <taxon>Sar</taxon>
        <taxon>Stramenopiles</taxon>
        <taxon>Oomycota</taxon>
        <taxon>Peronosporomycetes</taxon>
        <taxon>Pythiales</taxon>
        <taxon>Pythiaceae</taxon>
    </lineage>
</organism>
<evidence type="ECO:0000256" key="1">
    <source>
        <dbReference type="ARBA" id="ARBA00022723"/>
    </source>
</evidence>
<feature type="compositionally biased region" description="Low complexity" evidence="5">
    <location>
        <begin position="205"/>
        <end position="230"/>
    </location>
</feature>
<sequence>MAEKKGVANVTRRTWDREHYAKLAQMRANGELVEEDEPKKVIKSDKQEFKPAAEGAAGPAGSARAFLEARSQRLGFDHDAGKIKVVKADEANKSGGYYCEVCERTLKDSVAYLDHINGKRHLQKLGFSMRVERSSVDTVEDRLQQALKRKYDPVITKKLDAMEDYERKIKEAREEEERIKRQKKEAKKARKEATSKSSTDEKDGSTTNDNDNNNDATTTNASGDADAAPNDADAAMMAMMGFSGFGSSKR</sequence>
<dbReference type="Pfam" id="PF12874">
    <property type="entry name" value="zf-met"/>
    <property type="match status" value="1"/>
</dbReference>
<dbReference type="AlphaFoldDB" id="A0AAV2YK87"/>
<feature type="compositionally biased region" description="Basic and acidic residues" evidence="5">
    <location>
        <begin position="37"/>
        <end position="51"/>
    </location>
</feature>
<keyword evidence="2" id="KW-0863">Zinc-finger</keyword>
<gene>
    <name evidence="7" type="ORF">N0F65_010198</name>
</gene>
<comment type="caution">
    <text evidence="7">The sequence shown here is derived from an EMBL/GenBank/DDBJ whole genome shotgun (WGS) entry which is preliminary data.</text>
</comment>
<dbReference type="GO" id="GO:0046540">
    <property type="term" value="C:U4/U6 x U5 tri-snRNP complex"/>
    <property type="evidence" value="ECO:0007669"/>
    <property type="project" value="TreeGrafter"/>
</dbReference>
<dbReference type="PANTHER" id="PTHR45986:SF1">
    <property type="entry name" value="ZINC FINGER MATRIN-TYPE PROTEIN 2"/>
    <property type="match status" value="1"/>
</dbReference>
<evidence type="ECO:0000259" key="6">
    <source>
        <dbReference type="PROSITE" id="PS00028"/>
    </source>
</evidence>
<dbReference type="InterPro" id="IPR040107">
    <property type="entry name" value="Snu23"/>
</dbReference>
<reference evidence="7" key="2">
    <citation type="journal article" date="2023" name="Microbiol Resour">
        <title>Decontamination and Annotation of the Draft Genome Sequence of the Oomycete Lagenidium giganteum ARSEF 373.</title>
        <authorList>
            <person name="Morgan W.R."/>
            <person name="Tartar A."/>
        </authorList>
    </citation>
    <scope>NUCLEOTIDE SEQUENCE</scope>
    <source>
        <strain evidence="7">ARSEF 373</strain>
    </source>
</reference>
<keyword evidence="8" id="KW-1185">Reference proteome</keyword>
<dbReference type="Gene3D" id="3.30.160.60">
    <property type="entry name" value="Classic Zinc Finger"/>
    <property type="match status" value="1"/>
</dbReference>
<keyword evidence="1" id="KW-0479">Metal-binding</keyword>
<dbReference type="InterPro" id="IPR036236">
    <property type="entry name" value="Znf_C2H2_sf"/>
</dbReference>
<feature type="region of interest" description="Disordered" evidence="5">
    <location>
        <begin position="172"/>
        <end position="230"/>
    </location>
</feature>
<evidence type="ECO:0000256" key="3">
    <source>
        <dbReference type="ARBA" id="ARBA00022833"/>
    </source>
</evidence>
<proteinExistence type="predicted"/>
<evidence type="ECO:0000256" key="2">
    <source>
        <dbReference type="ARBA" id="ARBA00022771"/>
    </source>
</evidence>
<dbReference type="Proteomes" id="UP001146120">
    <property type="component" value="Unassembled WGS sequence"/>
</dbReference>
<dbReference type="InterPro" id="IPR013087">
    <property type="entry name" value="Znf_C2H2_type"/>
</dbReference>
<keyword evidence="4" id="KW-0539">Nucleus</keyword>
<evidence type="ECO:0000256" key="4">
    <source>
        <dbReference type="ARBA" id="ARBA00023242"/>
    </source>
</evidence>
<dbReference type="GO" id="GO:0003676">
    <property type="term" value="F:nucleic acid binding"/>
    <property type="evidence" value="ECO:0007669"/>
    <property type="project" value="InterPro"/>
</dbReference>
<reference evidence="7" key="1">
    <citation type="submission" date="2022-11" db="EMBL/GenBank/DDBJ databases">
        <authorList>
            <person name="Morgan W.R."/>
            <person name="Tartar A."/>
        </authorList>
    </citation>
    <scope>NUCLEOTIDE SEQUENCE</scope>
    <source>
        <strain evidence="7">ARSEF 373</strain>
    </source>
</reference>
<feature type="compositionally biased region" description="Low complexity" evidence="5">
    <location>
        <begin position="52"/>
        <end position="61"/>
    </location>
</feature>
<dbReference type="EMBL" id="DAKRPA010000297">
    <property type="protein sequence ID" value="DAZ93703.1"/>
    <property type="molecule type" value="Genomic_DNA"/>
</dbReference>
<feature type="region of interest" description="Disordered" evidence="5">
    <location>
        <begin position="29"/>
        <end position="61"/>
    </location>
</feature>
<feature type="domain" description="C2H2-type" evidence="6">
    <location>
        <begin position="99"/>
        <end position="121"/>
    </location>
</feature>
<evidence type="ECO:0000313" key="7">
    <source>
        <dbReference type="EMBL" id="DAZ93703.1"/>
    </source>
</evidence>
<name>A0AAV2YK87_9STRA</name>
<feature type="compositionally biased region" description="Basic residues" evidence="5">
    <location>
        <begin position="180"/>
        <end position="190"/>
    </location>
</feature>
<dbReference type="GO" id="GO:0008270">
    <property type="term" value="F:zinc ion binding"/>
    <property type="evidence" value="ECO:0007669"/>
    <property type="project" value="UniProtKB-KW"/>
</dbReference>
<dbReference type="InterPro" id="IPR003604">
    <property type="entry name" value="Matrin/U1-like-C_Znf_C2H2"/>
</dbReference>
<keyword evidence="3" id="KW-0862">Zinc</keyword>